<evidence type="ECO:0000256" key="4">
    <source>
        <dbReference type="ARBA" id="ARBA00022490"/>
    </source>
</evidence>
<dbReference type="Proteomes" id="UP000076744">
    <property type="component" value="Unassembled WGS sequence"/>
</dbReference>
<evidence type="ECO:0000313" key="15">
    <source>
        <dbReference type="Proteomes" id="UP000076744"/>
    </source>
</evidence>
<evidence type="ECO:0000256" key="10">
    <source>
        <dbReference type="ARBA" id="ARBA00029362"/>
    </source>
</evidence>
<dbReference type="InterPro" id="IPR046792">
    <property type="entry name" value="Peptidase_C54_cat"/>
</dbReference>
<evidence type="ECO:0000256" key="3">
    <source>
        <dbReference type="ARBA" id="ARBA00022448"/>
    </source>
</evidence>
<feature type="region of interest" description="Disordered" evidence="12">
    <location>
        <begin position="70"/>
        <end position="111"/>
    </location>
</feature>
<reference evidence="14 15" key="1">
    <citation type="journal article" date="2016" name="Genome Biol. Evol.">
        <title>Divergent and convergent evolution of fungal pathogenicity.</title>
        <authorList>
            <person name="Shang Y."/>
            <person name="Xiao G."/>
            <person name="Zheng P."/>
            <person name="Cen K."/>
            <person name="Zhan S."/>
            <person name="Wang C."/>
        </authorList>
    </citation>
    <scope>NUCLEOTIDE SEQUENCE [LARGE SCALE GENOMIC DNA]</scope>
    <source>
        <strain evidence="14 15">ARSEF 2679</strain>
    </source>
</reference>
<dbReference type="Pfam" id="PF03416">
    <property type="entry name" value="Peptidase_C54"/>
    <property type="match status" value="1"/>
</dbReference>
<feature type="domain" description="Peptidase C54 catalytic" evidence="13">
    <location>
        <begin position="111"/>
        <end position="320"/>
    </location>
</feature>
<dbReference type="PANTHER" id="PTHR22624">
    <property type="entry name" value="CYSTEINE PROTEASE ATG4"/>
    <property type="match status" value="1"/>
</dbReference>
<name>A0A168EG42_CORFA</name>
<sequence length="320" mass="35739">MANVDLGRYRKIVQLFWDPEPSNDPVLDQPVWCLGQSYKLHKGQKPRVSGQEHNSNSLGEYATATAVTTPAQSKAIDVPPSNAPDTPPQSTGGSFSSTGRNERDDDNGWPQKFVTDFDSRFWMTYRNEFKLIPRSMDPKAASSMSLPMRIRYQLGDQGGFSSDSGWGCMIRSGQSLLANAIGMVRLGREWRRGQRKEEEIELLRMFADDPAAPYSIHNFVEYGSSRCGKYPGEWFGPSATSQCIKALTDKHEPDMRVYMTQDSPDVYEDSFIATAKSDNGIFKPTIILISTRLGIDKITQVYWEALISALQMPQSIGIAG</sequence>
<dbReference type="RefSeq" id="XP_018708724.1">
    <property type="nucleotide sequence ID" value="XM_018844274.1"/>
</dbReference>
<dbReference type="GO" id="GO:0000423">
    <property type="term" value="P:mitophagy"/>
    <property type="evidence" value="ECO:0007669"/>
    <property type="project" value="TreeGrafter"/>
</dbReference>
<comment type="function">
    <text evidence="11">Required for selective autophagic degradation of the nucleus (nucleophagy) as well as for mitophagy which contributes to regulate mitochondrial quantity and quality by eliminating the mitochondria to a basal level to fulfill cellular energy requirements and preventing excess ROS production.</text>
</comment>
<keyword evidence="7" id="KW-0788">Thiol protease</keyword>
<dbReference type="GO" id="GO:0035973">
    <property type="term" value="P:aggrephagy"/>
    <property type="evidence" value="ECO:0007669"/>
    <property type="project" value="TreeGrafter"/>
</dbReference>
<keyword evidence="11" id="KW-0539">Nucleus</keyword>
<dbReference type="GeneID" id="30016959"/>
<comment type="catalytic activity">
    <reaction evidence="10">
        <text>[protein]-C-terminal L-amino acid-glycyl-phosphatidylethanolamide + H2O = [protein]-C-terminal L-amino acid-glycine + a 1,2-diacyl-sn-glycero-3-phosphoethanolamine</text>
        <dbReference type="Rhea" id="RHEA:67548"/>
        <dbReference type="Rhea" id="RHEA-COMP:17323"/>
        <dbReference type="Rhea" id="RHEA-COMP:17324"/>
        <dbReference type="ChEBI" id="CHEBI:15377"/>
        <dbReference type="ChEBI" id="CHEBI:64612"/>
        <dbReference type="ChEBI" id="CHEBI:172940"/>
        <dbReference type="ChEBI" id="CHEBI:172941"/>
    </reaction>
    <physiologicalReaction direction="left-to-right" evidence="10">
        <dbReference type="Rhea" id="RHEA:67549"/>
    </physiologicalReaction>
</comment>
<dbReference type="GO" id="GO:0034727">
    <property type="term" value="P:piecemeal microautophagy of the nucleus"/>
    <property type="evidence" value="ECO:0007669"/>
    <property type="project" value="TreeGrafter"/>
</dbReference>
<dbReference type="GO" id="GO:0016485">
    <property type="term" value="P:protein processing"/>
    <property type="evidence" value="ECO:0007669"/>
    <property type="project" value="TreeGrafter"/>
</dbReference>
<dbReference type="InterPro" id="IPR038765">
    <property type="entry name" value="Papain-like_cys_pep_sf"/>
</dbReference>
<dbReference type="AlphaFoldDB" id="A0A168EG42"/>
<evidence type="ECO:0000259" key="13">
    <source>
        <dbReference type="Pfam" id="PF03416"/>
    </source>
</evidence>
<dbReference type="GO" id="GO:0004197">
    <property type="term" value="F:cysteine-type endopeptidase activity"/>
    <property type="evidence" value="ECO:0007669"/>
    <property type="project" value="TreeGrafter"/>
</dbReference>
<dbReference type="GO" id="GO:0000045">
    <property type="term" value="P:autophagosome assembly"/>
    <property type="evidence" value="ECO:0007669"/>
    <property type="project" value="TreeGrafter"/>
</dbReference>
<evidence type="ECO:0000256" key="2">
    <source>
        <dbReference type="ARBA" id="ARBA00010958"/>
    </source>
</evidence>
<keyword evidence="3" id="KW-0813">Transport</keyword>
<evidence type="ECO:0000256" key="9">
    <source>
        <dbReference type="ARBA" id="ARBA00023006"/>
    </source>
</evidence>
<evidence type="ECO:0000256" key="1">
    <source>
        <dbReference type="ARBA" id="ARBA00004329"/>
    </source>
</evidence>
<keyword evidence="6 11" id="KW-0378">Hydrolase</keyword>
<protein>
    <recommendedName>
        <fullName evidence="11">Cysteine protease</fullName>
        <ecNumber evidence="11">3.4.22.-</ecNumber>
    </recommendedName>
</protein>
<keyword evidence="8" id="KW-0653">Protein transport</keyword>
<dbReference type="GO" id="GO:0019786">
    <property type="term" value="F:protein-phosphatidylethanolamide deconjugating activity"/>
    <property type="evidence" value="ECO:0007669"/>
    <property type="project" value="InterPro"/>
</dbReference>
<keyword evidence="4 11" id="KW-0963">Cytoplasm</keyword>
<dbReference type="EMBL" id="AZHB01000001">
    <property type="protein sequence ID" value="OAA73766.1"/>
    <property type="molecule type" value="Genomic_DNA"/>
</dbReference>
<dbReference type="SUPFAM" id="SSF54001">
    <property type="entry name" value="Cysteine proteinases"/>
    <property type="match status" value="1"/>
</dbReference>
<keyword evidence="9" id="KW-0072">Autophagy</keyword>
<dbReference type="GO" id="GO:0005634">
    <property type="term" value="C:nucleus"/>
    <property type="evidence" value="ECO:0007669"/>
    <property type="project" value="UniProtKB-SubCell"/>
</dbReference>
<feature type="compositionally biased region" description="Polar residues" evidence="12">
    <location>
        <begin position="88"/>
        <end position="99"/>
    </location>
</feature>
<dbReference type="GO" id="GO:0015031">
    <property type="term" value="P:protein transport"/>
    <property type="evidence" value="ECO:0007669"/>
    <property type="project" value="UniProtKB-KW"/>
</dbReference>
<proteinExistence type="inferred from homology"/>
<accession>A0A168EG42</accession>
<comment type="similarity">
    <text evidence="2 11">Belongs to the peptidase C54 family.</text>
</comment>
<dbReference type="OrthoDB" id="2960936at2759"/>
<organism evidence="14 15">
    <name type="scientific">Cordyceps fumosorosea (strain ARSEF 2679)</name>
    <name type="common">Isaria fumosorosea</name>
    <dbReference type="NCBI Taxonomy" id="1081104"/>
    <lineage>
        <taxon>Eukaryota</taxon>
        <taxon>Fungi</taxon>
        <taxon>Dikarya</taxon>
        <taxon>Ascomycota</taxon>
        <taxon>Pezizomycotina</taxon>
        <taxon>Sordariomycetes</taxon>
        <taxon>Hypocreomycetidae</taxon>
        <taxon>Hypocreales</taxon>
        <taxon>Cordycipitaceae</taxon>
        <taxon>Cordyceps</taxon>
    </lineage>
</organism>
<evidence type="ECO:0000313" key="14">
    <source>
        <dbReference type="EMBL" id="OAA73766.1"/>
    </source>
</evidence>
<dbReference type="InterPro" id="IPR005078">
    <property type="entry name" value="Peptidase_C54"/>
</dbReference>
<evidence type="ECO:0000256" key="8">
    <source>
        <dbReference type="ARBA" id="ARBA00022927"/>
    </source>
</evidence>
<evidence type="ECO:0000256" key="12">
    <source>
        <dbReference type="SAM" id="MobiDB-lite"/>
    </source>
</evidence>
<gene>
    <name evidence="14" type="ORF">ISF_00667</name>
</gene>
<evidence type="ECO:0000256" key="6">
    <source>
        <dbReference type="ARBA" id="ARBA00022801"/>
    </source>
</evidence>
<dbReference type="PANTHER" id="PTHR22624:SF49">
    <property type="entry name" value="CYSTEINE PROTEASE"/>
    <property type="match status" value="1"/>
</dbReference>
<evidence type="ECO:0000256" key="7">
    <source>
        <dbReference type="ARBA" id="ARBA00022807"/>
    </source>
</evidence>
<dbReference type="STRING" id="1081104.A0A168EG42"/>
<comment type="subcellular location">
    <subcellularLocation>
        <location evidence="11">Nucleus</location>
    </subcellularLocation>
    <subcellularLocation>
        <location evidence="11">Cytoplasm</location>
    </subcellularLocation>
    <subcellularLocation>
        <location evidence="1">Preautophagosomal structure</location>
    </subcellularLocation>
</comment>
<evidence type="ECO:0000256" key="11">
    <source>
        <dbReference type="RuleBase" id="RU363115"/>
    </source>
</evidence>
<evidence type="ECO:0000256" key="5">
    <source>
        <dbReference type="ARBA" id="ARBA00022670"/>
    </source>
</evidence>
<comment type="caution">
    <text evidence="14">The sequence shown here is derived from an EMBL/GenBank/DDBJ whole genome shotgun (WGS) entry which is preliminary data.</text>
</comment>
<dbReference type="EC" id="3.4.22.-" evidence="11"/>
<dbReference type="GO" id="GO:0000407">
    <property type="term" value="C:phagophore assembly site"/>
    <property type="evidence" value="ECO:0007669"/>
    <property type="project" value="UniProtKB-SubCell"/>
</dbReference>
<keyword evidence="15" id="KW-1185">Reference proteome</keyword>
<keyword evidence="5 11" id="KW-0645">Protease</keyword>